<keyword evidence="1" id="KW-0059">Arsenical resistance</keyword>
<name>A0A7C3YTN3_UNCW3</name>
<dbReference type="InterPro" id="IPR023485">
    <property type="entry name" value="Ptyr_pPase"/>
</dbReference>
<dbReference type="CDD" id="cd16345">
    <property type="entry name" value="LMWP_ArsC"/>
    <property type="match status" value="1"/>
</dbReference>
<dbReference type="Pfam" id="PF01451">
    <property type="entry name" value="LMWPc"/>
    <property type="match status" value="1"/>
</dbReference>
<comment type="caution">
    <text evidence="3">The sequence shown here is derived from an EMBL/GenBank/DDBJ whole genome shotgun (WGS) entry which is preliminary data.</text>
</comment>
<dbReference type="PANTHER" id="PTHR43428">
    <property type="entry name" value="ARSENATE REDUCTASE"/>
    <property type="match status" value="1"/>
</dbReference>
<dbReference type="InterPro" id="IPR036196">
    <property type="entry name" value="Ptyr_pPase_sf"/>
</dbReference>
<feature type="domain" description="Phosphotyrosine protein phosphatase I" evidence="2">
    <location>
        <begin position="2"/>
        <end position="126"/>
    </location>
</feature>
<accession>A0A7C3YTN3</accession>
<dbReference type="GO" id="GO:0046685">
    <property type="term" value="P:response to arsenic-containing substance"/>
    <property type="evidence" value="ECO:0007669"/>
    <property type="project" value="UniProtKB-KW"/>
</dbReference>
<dbReference type="PANTHER" id="PTHR43428:SF1">
    <property type="entry name" value="ARSENATE REDUCTASE"/>
    <property type="match status" value="1"/>
</dbReference>
<sequence>MKRILFACVGNSCRSQMAEAFCRYFAEEIECASAGSNPEKEVSPEAIAVMKEVGIDIANAKPKGFQDLPDLRFDYLVTMGCEVSCPFLPGAKLIEWQIPDPKGKGIEEFRRVRELIRESVQELLKRIREEKDS</sequence>
<dbReference type="EMBL" id="DTMQ01000039">
    <property type="protein sequence ID" value="HGE99612.1"/>
    <property type="molecule type" value="Genomic_DNA"/>
</dbReference>
<protein>
    <submittedName>
        <fullName evidence="3">Arsenate reductase ArsC</fullName>
    </submittedName>
</protein>
<dbReference type="AlphaFoldDB" id="A0A7C3YTN3"/>
<dbReference type="SUPFAM" id="SSF52788">
    <property type="entry name" value="Phosphotyrosine protein phosphatases I"/>
    <property type="match status" value="1"/>
</dbReference>
<proteinExistence type="predicted"/>
<reference evidence="3" key="1">
    <citation type="journal article" date="2020" name="mSystems">
        <title>Genome- and Community-Level Interaction Insights into Carbon Utilization and Element Cycling Functions of Hydrothermarchaeota in Hydrothermal Sediment.</title>
        <authorList>
            <person name="Zhou Z."/>
            <person name="Liu Y."/>
            <person name="Xu W."/>
            <person name="Pan J."/>
            <person name="Luo Z.H."/>
            <person name="Li M."/>
        </authorList>
    </citation>
    <scope>NUCLEOTIDE SEQUENCE [LARGE SCALE GENOMIC DNA]</scope>
    <source>
        <strain evidence="3">SpSt-906</strain>
    </source>
</reference>
<dbReference type="Gene3D" id="3.40.50.2300">
    <property type="match status" value="1"/>
</dbReference>
<dbReference type="SMART" id="SM00226">
    <property type="entry name" value="LMWPc"/>
    <property type="match status" value="1"/>
</dbReference>
<evidence type="ECO:0000259" key="2">
    <source>
        <dbReference type="SMART" id="SM00226"/>
    </source>
</evidence>
<evidence type="ECO:0000313" key="3">
    <source>
        <dbReference type="EMBL" id="HGE99612.1"/>
    </source>
</evidence>
<gene>
    <name evidence="3" type="ORF">ENX07_06045</name>
</gene>
<evidence type="ECO:0000256" key="1">
    <source>
        <dbReference type="ARBA" id="ARBA00022849"/>
    </source>
</evidence>
<organism evidence="3">
    <name type="scientific">candidate division WOR-3 bacterium</name>
    <dbReference type="NCBI Taxonomy" id="2052148"/>
    <lineage>
        <taxon>Bacteria</taxon>
        <taxon>Bacteria division WOR-3</taxon>
    </lineage>
</organism>